<feature type="domain" description="Retrotransposon gag" evidence="1">
    <location>
        <begin position="9"/>
        <end position="82"/>
    </location>
</feature>
<dbReference type="PANTHER" id="PTHR33223">
    <property type="entry name" value="CCHC-TYPE DOMAIN-CONTAINING PROTEIN"/>
    <property type="match status" value="1"/>
</dbReference>
<evidence type="ECO:0000259" key="1">
    <source>
        <dbReference type="Pfam" id="PF03732"/>
    </source>
</evidence>
<dbReference type="PANTHER" id="PTHR33223:SF11">
    <property type="entry name" value="ELEMENT PROTEIN, PUTATIVE-RELATED"/>
    <property type="match status" value="1"/>
</dbReference>
<dbReference type="EMBL" id="BKCJ010002986">
    <property type="protein sequence ID" value="GEU52241.1"/>
    <property type="molecule type" value="Genomic_DNA"/>
</dbReference>
<sequence>MAMLVACHMFTSTLKDSARIWWNSQKASSILNCEDLKEKFRSDFSQQKRFTKTHLAVHSIKQREGESAGAFNTRLTHGIKQENSPLTKLRMIGGTTLKVQGNSPRTTAGDREVETVSRTKAPNKEIIQVRVVGPFGKRDKKKKEKVSETKLGERKEERKKAKTIEIHVLMISKKICNPRKRYAEEDYNKVGEITFPLITKDKNSANPVFIKAYVLGRQVNRVYMDSGSSCKVIYGHHFLKLKPSIRSLRVDS</sequence>
<reference evidence="2" key="1">
    <citation type="journal article" date="2019" name="Sci. Rep.">
        <title>Draft genome of Tanacetum cinerariifolium, the natural source of mosquito coil.</title>
        <authorList>
            <person name="Yamashiro T."/>
            <person name="Shiraishi A."/>
            <person name="Satake H."/>
            <person name="Nakayama K."/>
        </authorList>
    </citation>
    <scope>NUCLEOTIDE SEQUENCE</scope>
</reference>
<protein>
    <recommendedName>
        <fullName evidence="1">Retrotransposon gag domain-containing protein</fullName>
    </recommendedName>
</protein>
<accession>A0A6L2KRR0</accession>
<comment type="caution">
    <text evidence="2">The sequence shown here is derived from an EMBL/GenBank/DDBJ whole genome shotgun (WGS) entry which is preliminary data.</text>
</comment>
<dbReference type="InterPro" id="IPR005162">
    <property type="entry name" value="Retrotrans_gag_dom"/>
</dbReference>
<dbReference type="AlphaFoldDB" id="A0A6L2KRR0"/>
<dbReference type="Pfam" id="PF03732">
    <property type="entry name" value="Retrotrans_gag"/>
    <property type="match status" value="1"/>
</dbReference>
<evidence type="ECO:0000313" key="2">
    <source>
        <dbReference type="EMBL" id="GEU52241.1"/>
    </source>
</evidence>
<name>A0A6L2KRR0_TANCI</name>
<proteinExistence type="predicted"/>
<organism evidence="2">
    <name type="scientific">Tanacetum cinerariifolium</name>
    <name type="common">Dalmatian daisy</name>
    <name type="synonym">Chrysanthemum cinerariifolium</name>
    <dbReference type="NCBI Taxonomy" id="118510"/>
    <lineage>
        <taxon>Eukaryota</taxon>
        <taxon>Viridiplantae</taxon>
        <taxon>Streptophyta</taxon>
        <taxon>Embryophyta</taxon>
        <taxon>Tracheophyta</taxon>
        <taxon>Spermatophyta</taxon>
        <taxon>Magnoliopsida</taxon>
        <taxon>eudicotyledons</taxon>
        <taxon>Gunneridae</taxon>
        <taxon>Pentapetalae</taxon>
        <taxon>asterids</taxon>
        <taxon>campanulids</taxon>
        <taxon>Asterales</taxon>
        <taxon>Asteraceae</taxon>
        <taxon>Asteroideae</taxon>
        <taxon>Anthemideae</taxon>
        <taxon>Anthemidinae</taxon>
        <taxon>Tanacetum</taxon>
    </lineage>
</organism>
<gene>
    <name evidence="2" type="ORF">Tci_024219</name>
</gene>